<sequence>MRVANGHHGILRVKLPVRVFIRLLHTLDVFHDVECADKVDIQRGCVPDEAEDHLACAKAGVDLNALAEQPVFQAFQLVRIRVWFEYDNHNFLPPPVKKPQPVWLRCDAIVCAIVTRSPLLRQTERSLTEIIAGKAKVAVFCCKLISGHCLLLSLRLSPRFGSYYLRRVPQFASLSLRRVPRYRSPSLRLSP</sequence>
<protein>
    <submittedName>
        <fullName evidence="1">Uncharacterized protein</fullName>
    </submittedName>
</protein>
<name>A0A645BC72_9ZZZZ</name>
<accession>A0A645BC72</accession>
<gene>
    <name evidence="1" type="ORF">SDC9_109959</name>
</gene>
<organism evidence="1">
    <name type="scientific">bioreactor metagenome</name>
    <dbReference type="NCBI Taxonomy" id="1076179"/>
    <lineage>
        <taxon>unclassified sequences</taxon>
        <taxon>metagenomes</taxon>
        <taxon>ecological metagenomes</taxon>
    </lineage>
</organism>
<dbReference type="AlphaFoldDB" id="A0A645BC72"/>
<reference evidence="1" key="1">
    <citation type="submission" date="2019-08" db="EMBL/GenBank/DDBJ databases">
        <authorList>
            <person name="Kucharzyk K."/>
            <person name="Murdoch R.W."/>
            <person name="Higgins S."/>
            <person name="Loffler F."/>
        </authorList>
    </citation>
    <scope>NUCLEOTIDE SEQUENCE</scope>
</reference>
<dbReference type="EMBL" id="VSSQ01019204">
    <property type="protein sequence ID" value="MPM63079.1"/>
    <property type="molecule type" value="Genomic_DNA"/>
</dbReference>
<comment type="caution">
    <text evidence="1">The sequence shown here is derived from an EMBL/GenBank/DDBJ whole genome shotgun (WGS) entry which is preliminary data.</text>
</comment>
<proteinExistence type="predicted"/>
<evidence type="ECO:0000313" key="1">
    <source>
        <dbReference type="EMBL" id="MPM63079.1"/>
    </source>
</evidence>